<evidence type="ECO:0000313" key="2">
    <source>
        <dbReference type="Proteomes" id="UP000544222"/>
    </source>
</evidence>
<dbReference type="RefSeq" id="WP_183413711.1">
    <property type="nucleotide sequence ID" value="NZ_JACHYB010000002.1"/>
</dbReference>
<dbReference type="GO" id="GO:0005829">
    <property type="term" value="C:cytosol"/>
    <property type="evidence" value="ECO:0007669"/>
    <property type="project" value="TreeGrafter"/>
</dbReference>
<dbReference type="InterPro" id="IPR000944">
    <property type="entry name" value="Tscrpt_reg_Rrf2"/>
</dbReference>
<keyword evidence="2" id="KW-1185">Reference proteome</keyword>
<gene>
    <name evidence="1" type="ORF">FHX64_002098</name>
</gene>
<dbReference type="PROSITE" id="PS51197">
    <property type="entry name" value="HTH_RRF2_2"/>
    <property type="match status" value="1"/>
</dbReference>
<accession>A0A7W5DRT8</accession>
<dbReference type="PANTHER" id="PTHR33221">
    <property type="entry name" value="WINGED HELIX-TURN-HELIX TRANSCRIPTIONAL REGULATOR, RRF2 FAMILY"/>
    <property type="match status" value="1"/>
</dbReference>
<reference evidence="1 2" key="1">
    <citation type="submission" date="2020-08" db="EMBL/GenBank/DDBJ databases">
        <title>Genomic Encyclopedia of Type Strains, Phase IV (KMG-IV): sequencing the most valuable type-strain genomes for metagenomic binning, comparative biology and taxonomic classification.</title>
        <authorList>
            <person name="Goeker M."/>
        </authorList>
    </citation>
    <scope>NUCLEOTIDE SEQUENCE [LARGE SCALE GENOMIC DNA]</scope>
    <source>
        <strain evidence="1 2">DSM 27471</strain>
    </source>
</reference>
<name>A0A7W5DRT8_9PORP</name>
<dbReference type="Pfam" id="PF02082">
    <property type="entry name" value="Rrf2"/>
    <property type="match status" value="1"/>
</dbReference>
<proteinExistence type="predicted"/>
<dbReference type="PANTHER" id="PTHR33221:SF15">
    <property type="entry name" value="HTH-TYPE TRANSCRIPTIONAL REGULATOR YWGB-RELATED"/>
    <property type="match status" value="1"/>
</dbReference>
<evidence type="ECO:0000313" key="1">
    <source>
        <dbReference type="EMBL" id="MBB3187900.1"/>
    </source>
</evidence>
<dbReference type="GO" id="GO:0003700">
    <property type="term" value="F:DNA-binding transcription factor activity"/>
    <property type="evidence" value="ECO:0007669"/>
    <property type="project" value="TreeGrafter"/>
</dbReference>
<dbReference type="EMBL" id="JACHYB010000002">
    <property type="protein sequence ID" value="MBB3187900.1"/>
    <property type="molecule type" value="Genomic_DNA"/>
</dbReference>
<dbReference type="Gene3D" id="1.10.10.10">
    <property type="entry name" value="Winged helix-like DNA-binding domain superfamily/Winged helix DNA-binding domain"/>
    <property type="match status" value="1"/>
</dbReference>
<organism evidence="1 2">
    <name type="scientific">Microbacter margulisiae</name>
    <dbReference type="NCBI Taxonomy" id="1350067"/>
    <lineage>
        <taxon>Bacteria</taxon>
        <taxon>Pseudomonadati</taxon>
        <taxon>Bacteroidota</taxon>
        <taxon>Bacteroidia</taxon>
        <taxon>Bacteroidales</taxon>
        <taxon>Porphyromonadaceae</taxon>
        <taxon>Microbacter</taxon>
    </lineage>
</organism>
<dbReference type="InterPro" id="IPR036390">
    <property type="entry name" value="WH_DNA-bd_sf"/>
</dbReference>
<sequence>MSNKRFATSIHILALLAKSEDELLCSDYIAGSININPVTVRKELSNLQRNGLITSKEGKNGGASLAKSPDTILLSDVYMSVRSNAILGNAPNDPNPKCPVGRQINRELEKIFLIAEDALLSRLKTITLADFVSNFD</sequence>
<comment type="caution">
    <text evidence="1">The sequence shown here is derived from an EMBL/GenBank/DDBJ whole genome shotgun (WGS) entry which is preliminary data.</text>
</comment>
<dbReference type="AlphaFoldDB" id="A0A7W5DRT8"/>
<dbReference type="Proteomes" id="UP000544222">
    <property type="component" value="Unassembled WGS sequence"/>
</dbReference>
<dbReference type="SUPFAM" id="SSF46785">
    <property type="entry name" value="Winged helix' DNA-binding domain"/>
    <property type="match status" value="1"/>
</dbReference>
<protein>
    <submittedName>
        <fullName evidence="1">Rrf2 family protein</fullName>
    </submittedName>
</protein>
<dbReference type="InterPro" id="IPR036388">
    <property type="entry name" value="WH-like_DNA-bd_sf"/>
</dbReference>